<gene>
    <name evidence="1" type="ORF">B0J11DRAFT_542567</name>
</gene>
<dbReference type="Proteomes" id="UP000700596">
    <property type="component" value="Unassembled WGS sequence"/>
</dbReference>
<dbReference type="AlphaFoldDB" id="A0A9P9IAK2"/>
<accession>A0A9P9IAK2</accession>
<proteinExistence type="predicted"/>
<dbReference type="EMBL" id="JAGMWT010000021">
    <property type="protein sequence ID" value="KAH7112535.1"/>
    <property type="molecule type" value="Genomic_DNA"/>
</dbReference>
<evidence type="ECO:0000313" key="1">
    <source>
        <dbReference type="EMBL" id="KAH7112535.1"/>
    </source>
</evidence>
<sequence length="75" mass="8557">MDIAQISRDIYEETISEIVLSEFAAWLAEKPDRFETAKRHVRELSLDQVIYSVKSLTTSLTVFDQRIVGLSGQPN</sequence>
<organism evidence="1 2">
    <name type="scientific">Dendryphion nanum</name>
    <dbReference type="NCBI Taxonomy" id="256645"/>
    <lineage>
        <taxon>Eukaryota</taxon>
        <taxon>Fungi</taxon>
        <taxon>Dikarya</taxon>
        <taxon>Ascomycota</taxon>
        <taxon>Pezizomycotina</taxon>
        <taxon>Dothideomycetes</taxon>
        <taxon>Pleosporomycetidae</taxon>
        <taxon>Pleosporales</taxon>
        <taxon>Torulaceae</taxon>
        <taxon>Dendryphion</taxon>
    </lineage>
</organism>
<dbReference type="OrthoDB" id="3678410at2759"/>
<protein>
    <submittedName>
        <fullName evidence="1">Uncharacterized protein</fullName>
    </submittedName>
</protein>
<reference evidence="1" key="1">
    <citation type="journal article" date="2021" name="Nat. Commun.">
        <title>Genetic determinants of endophytism in the Arabidopsis root mycobiome.</title>
        <authorList>
            <person name="Mesny F."/>
            <person name="Miyauchi S."/>
            <person name="Thiergart T."/>
            <person name="Pickel B."/>
            <person name="Atanasova L."/>
            <person name="Karlsson M."/>
            <person name="Huettel B."/>
            <person name="Barry K.W."/>
            <person name="Haridas S."/>
            <person name="Chen C."/>
            <person name="Bauer D."/>
            <person name="Andreopoulos W."/>
            <person name="Pangilinan J."/>
            <person name="LaButti K."/>
            <person name="Riley R."/>
            <person name="Lipzen A."/>
            <person name="Clum A."/>
            <person name="Drula E."/>
            <person name="Henrissat B."/>
            <person name="Kohler A."/>
            <person name="Grigoriev I.V."/>
            <person name="Martin F.M."/>
            <person name="Hacquard S."/>
        </authorList>
    </citation>
    <scope>NUCLEOTIDE SEQUENCE</scope>
    <source>
        <strain evidence="1">MPI-CAGE-CH-0243</strain>
    </source>
</reference>
<comment type="caution">
    <text evidence="1">The sequence shown here is derived from an EMBL/GenBank/DDBJ whole genome shotgun (WGS) entry which is preliminary data.</text>
</comment>
<evidence type="ECO:0000313" key="2">
    <source>
        <dbReference type="Proteomes" id="UP000700596"/>
    </source>
</evidence>
<keyword evidence="2" id="KW-1185">Reference proteome</keyword>
<name>A0A9P9IAK2_9PLEO</name>